<accession>A0A2P7ZMJ5</accession>
<name>A0A2P7ZMJ5_9PEZI</name>
<keyword evidence="2" id="KW-0732">Signal</keyword>
<feature type="chain" id="PRO_5015173822" evidence="2">
    <location>
        <begin position="19"/>
        <end position="165"/>
    </location>
</feature>
<dbReference type="Proteomes" id="UP000243723">
    <property type="component" value="Unassembled WGS sequence"/>
</dbReference>
<evidence type="ECO:0000313" key="4">
    <source>
        <dbReference type="Proteomes" id="UP000243723"/>
    </source>
</evidence>
<comment type="caution">
    <text evidence="3">The sequence shown here is derived from an EMBL/GenBank/DDBJ whole genome shotgun (WGS) entry which is preliminary data.</text>
</comment>
<organism evidence="3 4">
    <name type="scientific">Elsinoe australis</name>
    <dbReference type="NCBI Taxonomy" id="40998"/>
    <lineage>
        <taxon>Eukaryota</taxon>
        <taxon>Fungi</taxon>
        <taxon>Dikarya</taxon>
        <taxon>Ascomycota</taxon>
        <taxon>Pezizomycotina</taxon>
        <taxon>Dothideomycetes</taxon>
        <taxon>Dothideomycetidae</taxon>
        <taxon>Myriangiales</taxon>
        <taxon>Elsinoaceae</taxon>
        <taxon>Elsinoe</taxon>
    </lineage>
</organism>
<dbReference type="AlphaFoldDB" id="A0A2P7ZMJ5"/>
<feature type="compositionally biased region" description="Low complexity" evidence="1">
    <location>
        <begin position="142"/>
        <end position="151"/>
    </location>
</feature>
<keyword evidence="4" id="KW-1185">Reference proteome</keyword>
<evidence type="ECO:0000256" key="2">
    <source>
        <dbReference type="SAM" id="SignalP"/>
    </source>
</evidence>
<dbReference type="EMBL" id="NHZQ01000155">
    <property type="protein sequence ID" value="PSK49437.1"/>
    <property type="molecule type" value="Genomic_DNA"/>
</dbReference>
<sequence length="165" mass="16411">MKFITLAAFTTALALASAQSSSGGSSNYGPSSPAGNPYNTGGGRGLPPIGPPQAGRSQYFYGDGQTRSPGMSSGSGSSQSGSPQAAPYYAAPRYDGSQGGSSAPPPYEAQRGGSNSLGQRPVDGRPSSYPGASGSGSGGQNRQGQSGSQSAPAGRPRKVRRDFDA</sequence>
<reference evidence="3 4" key="1">
    <citation type="submission" date="2017-05" db="EMBL/GenBank/DDBJ databases">
        <title>Draft genome sequence of Elsinoe australis.</title>
        <authorList>
            <person name="Cheng Q."/>
        </authorList>
    </citation>
    <scope>NUCLEOTIDE SEQUENCE [LARGE SCALE GENOMIC DNA]</scope>
    <source>
        <strain evidence="3 4">NL1</strain>
    </source>
</reference>
<evidence type="ECO:0000256" key="1">
    <source>
        <dbReference type="SAM" id="MobiDB-lite"/>
    </source>
</evidence>
<protein>
    <submittedName>
        <fullName evidence="3">Uncharacterized protein</fullName>
    </submittedName>
</protein>
<feature type="region of interest" description="Disordered" evidence="1">
    <location>
        <begin position="19"/>
        <end position="165"/>
    </location>
</feature>
<feature type="compositionally biased region" description="Low complexity" evidence="1">
    <location>
        <begin position="68"/>
        <end position="92"/>
    </location>
</feature>
<feature type="compositionally biased region" description="Low complexity" evidence="1">
    <location>
        <begin position="19"/>
        <end position="37"/>
    </location>
</feature>
<proteinExistence type="predicted"/>
<feature type="signal peptide" evidence="2">
    <location>
        <begin position="1"/>
        <end position="18"/>
    </location>
</feature>
<evidence type="ECO:0000313" key="3">
    <source>
        <dbReference type="EMBL" id="PSK49437.1"/>
    </source>
</evidence>
<feature type="compositionally biased region" description="Basic residues" evidence="1">
    <location>
        <begin position="155"/>
        <end position="165"/>
    </location>
</feature>
<gene>
    <name evidence="3" type="ORF">B9Z65_8232</name>
</gene>